<sequence>MMSSLSIMAEKQPPGFRFHPRDDELISGYLAGRISGDRGGFPAMIVDVDLNKYEPWALPQTCCVGHKEWYFYSLSNRKYASGLRMNRATVSGYWKATGKDRPVELRRGGLLGMRKTLVFYHGRAPTGKKTSWVMHEFRLEASTANATAVDAGPTSFSSFKVIVLLSTTHNKYIVPFLDLLHLKSVLPTVSSSVTLNPYLR</sequence>
<dbReference type="PANTHER" id="PTHR31744:SF96">
    <property type="entry name" value="NAC DOMAIN-CONTAINING PROTEIN 21_22"/>
    <property type="match status" value="1"/>
</dbReference>
<feature type="non-terminal residue" evidence="6">
    <location>
        <position position="200"/>
    </location>
</feature>
<evidence type="ECO:0000313" key="7">
    <source>
        <dbReference type="Proteomes" id="UP000652761"/>
    </source>
</evidence>
<dbReference type="GO" id="GO:0006355">
    <property type="term" value="P:regulation of DNA-templated transcription"/>
    <property type="evidence" value="ECO:0007669"/>
    <property type="project" value="InterPro"/>
</dbReference>
<evidence type="ECO:0000259" key="5">
    <source>
        <dbReference type="PROSITE" id="PS51005"/>
    </source>
</evidence>
<dbReference type="Proteomes" id="UP000652761">
    <property type="component" value="Unassembled WGS sequence"/>
</dbReference>
<evidence type="ECO:0000313" key="6">
    <source>
        <dbReference type="EMBL" id="MQM06450.1"/>
    </source>
</evidence>
<dbReference type="Gene3D" id="2.170.150.80">
    <property type="entry name" value="NAC domain"/>
    <property type="match status" value="1"/>
</dbReference>
<dbReference type="AlphaFoldDB" id="A0A843WV83"/>
<gene>
    <name evidence="6" type="ORF">Taro_039272</name>
</gene>
<dbReference type="PROSITE" id="PS51005">
    <property type="entry name" value="NAC"/>
    <property type="match status" value="1"/>
</dbReference>
<keyword evidence="2" id="KW-0238">DNA-binding</keyword>
<accession>A0A843WV83</accession>
<evidence type="ECO:0000256" key="1">
    <source>
        <dbReference type="ARBA" id="ARBA00023015"/>
    </source>
</evidence>
<keyword evidence="1" id="KW-0805">Transcription regulation</keyword>
<evidence type="ECO:0000256" key="4">
    <source>
        <dbReference type="ARBA" id="ARBA00023242"/>
    </source>
</evidence>
<proteinExistence type="predicted"/>
<evidence type="ECO:0000256" key="3">
    <source>
        <dbReference type="ARBA" id="ARBA00023163"/>
    </source>
</evidence>
<dbReference type="EMBL" id="NMUH01003629">
    <property type="protein sequence ID" value="MQM06450.1"/>
    <property type="molecule type" value="Genomic_DNA"/>
</dbReference>
<keyword evidence="7" id="KW-1185">Reference proteome</keyword>
<keyword evidence="4" id="KW-0539">Nucleus</keyword>
<comment type="caution">
    <text evidence="6">The sequence shown here is derived from an EMBL/GenBank/DDBJ whole genome shotgun (WGS) entry which is preliminary data.</text>
</comment>
<dbReference type="InterPro" id="IPR003441">
    <property type="entry name" value="NAC-dom"/>
</dbReference>
<feature type="domain" description="NAC" evidence="5">
    <location>
        <begin position="12"/>
        <end position="164"/>
    </location>
</feature>
<protein>
    <recommendedName>
        <fullName evidence="5">NAC domain-containing protein</fullName>
    </recommendedName>
</protein>
<dbReference type="PANTHER" id="PTHR31744">
    <property type="entry name" value="PROTEIN CUP-SHAPED COTYLEDON 2-RELATED"/>
    <property type="match status" value="1"/>
</dbReference>
<dbReference type="InterPro" id="IPR036093">
    <property type="entry name" value="NAC_dom_sf"/>
</dbReference>
<dbReference type="SUPFAM" id="SSF101941">
    <property type="entry name" value="NAC domain"/>
    <property type="match status" value="1"/>
</dbReference>
<dbReference type="Pfam" id="PF02365">
    <property type="entry name" value="NAM"/>
    <property type="match status" value="1"/>
</dbReference>
<reference evidence="6" key="1">
    <citation type="submission" date="2017-07" db="EMBL/GenBank/DDBJ databases">
        <title>Taro Niue Genome Assembly and Annotation.</title>
        <authorList>
            <person name="Atibalentja N."/>
            <person name="Keating K."/>
            <person name="Fields C.J."/>
        </authorList>
    </citation>
    <scope>NUCLEOTIDE SEQUENCE</scope>
    <source>
        <strain evidence="6">Niue_2</strain>
        <tissue evidence="6">Leaf</tissue>
    </source>
</reference>
<organism evidence="6 7">
    <name type="scientific">Colocasia esculenta</name>
    <name type="common">Wild taro</name>
    <name type="synonym">Arum esculentum</name>
    <dbReference type="NCBI Taxonomy" id="4460"/>
    <lineage>
        <taxon>Eukaryota</taxon>
        <taxon>Viridiplantae</taxon>
        <taxon>Streptophyta</taxon>
        <taxon>Embryophyta</taxon>
        <taxon>Tracheophyta</taxon>
        <taxon>Spermatophyta</taxon>
        <taxon>Magnoliopsida</taxon>
        <taxon>Liliopsida</taxon>
        <taxon>Araceae</taxon>
        <taxon>Aroideae</taxon>
        <taxon>Colocasieae</taxon>
        <taxon>Colocasia</taxon>
    </lineage>
</organism>
<evidence type="ECO:0000256" key="2">
    <source>
        <dbReference type="ARBA" id="ARBA00023125"/>
    </source>
</evidence>
<dbReference type="OrthoDB" id="744205at2759"/>
<dbReference type="GO" id="GO:0003677">
    <property type="term" value="F:DNA binding"/>
    <property type="evidence" value="ECO:0007669"/>
    <property type="project" value="UniProtKB-KW"/>
</dbReference>
<name>A0A843WV83_COLES</name>
<keyword evidence="3" id="KW-0804">Transcription</keyword>